<protein>
    <submittedName>
        <fullName evidence="2">Uncharacterized protein</fullName>
    </submittedName>
</protein>
<evidence type="ECO:0000313" key="1">
    <source>
        <dbReference type="EMBL" id="MDC1856819.1"/>
    </source>
</evidence>
<organism evidence="2 3">
    <name type="scientific">Bacteroides uniformis</name>
    <dbReference type="NCBI Taxonomy" id="820"/>
    <lineage>
        <taxon>Bacteria</taxon>
        <taxon>Pseudomonadati</taxon>
        <taxon>Bacteroidota</taxon>
        <taxon>Bacteroidia</taxon>
        <taxon>Bacteroidales</taxon>
        <taxon>Bacteroidaceae</taxon>
        <taxon>Bacteroides</taxon>
    </lineage>
</organism>
<reference evidence="2 3" key="1">
    <citation type="submission" date="2018-08" db="EMBL/GenBank/DDBJ databases">
        <title>A genome reference for cultivated species of the human gut microbiota.</title>
        <authorList>
            <person name="Zou Y."/>
            <person name="Xue W."/>
            <person name="Luo G."/>
        </authorList>
    </citation>
    <scope>NUCLEOTIDE SEQUENCE [LARGE SCALE GENOMIC DNA]</scope>
    <source>
        <strain evidence="2 3">AM34-25</strain>
    </source>
</reference>
<dbReference type="AlphaFoldDB" id="A0A414BEA9"/>
<reference evidence="1" key="2">
    <citation type="submission" date="2022-10" db="EMBL/GenBank/DDBJ databases">
        <title>Human gut microbiome strain richness.</title>
        <authorList>
            <person name="Chen-Liaw A."/>
        </authorList>
    </citation>
    <scope>NUCLEOTIDE SEQUENCE</scope>
    <source>
        <strain evidence="1">BSD2780061687st1_G10_BSD2780061687b_171204</strain>
    </source>
</reference>
<comment type="caution">
    <text evidence="2">The sequence shown here is derived from an EMBL/GenBank/DDBJ whole genome shotgun (WGS) entry which is preliminary data.</text>
</comment>
<sequence length="138" mass="15276">MRKLFLGAIIAFMSSCTSMRYSEKTYVNDYTKYVNEGFYIYPSNAVPSSLSYTPISEISIIFSAGKPGKSSDTDGLIIIKQGDPNTFADYAIASPEYMVDRLVEKAKTFGANAIINLKGKNLNKDQYIIEGIAVKLDK</sequence>
<dbReference type="Proteomes" id="UP000284514">
    <property type="component" value="Unassembled WGS sequence"/>
</dbReference>
<evidence type="ECO:0000313" key="3">
    <source>
        <dbReference type="Proteomes" id="UP000284514"/>
    </source>
</evidence>
<accession>A0A414BEA9</accession>
<evidence type="ECO:0000313" key="2">
    <source>
        <dbReference type="EMBL" id="RHC72651.1"/>
    </source>
</evidence>
<dbReference type="Proteomes" id="UP001214113">
    <property type="component" value="Unassembled WGS sequence"/>
</dbReference>
<name>A0A414BEA9_BACUN</name>
<dbReference type="EMBL" id="JAQNSB010000036">
    <property type="protein sequence ID" value="MDC1856819.1"/>
    <property type="molecule type" value="Genomic_DNA"/>
</dbReference>
<gene>
    <name evidence="2" type="ORF">DW831_13555</name>
    <name evidence="1" type="ORF">POZ22_18850</name>
</gene>
<proteinExistence type="predicted"/>
<dbReference type="RefSeq" id="WP_117991269.1">
    <property type="nucleotide sequence ID" value="NZ_JAQNSB010000036.1"/>
</dbReference>
<dbReference type="PROSITE" id="PS51257">
    <property type="entry name" value="PROKAR_LIPOPROTEIN"/>
    <property type="match status" value="1"/>
</dbReference>
<dbReference type="EMBL" id="QSIF01000023">
    <property type="protein sequence ID" value="RHC72651.1"/>
    <property type="molecule type" value="Genomic_DNA"/>
</dbReference>